<feature type="domain" description="RsdA/BaiN/AoA(So)-like Rossmann fold-like" evidence="5">
    <location>
        <begin position="6"/>
        <end position="410"/>
    </location>
</feature>
<comment type="caution">
    <text evidence="7">The sequence shown here is derived from an EMBL/GenBank/DDBJ whole genome shotgun (WGS) entry which is preliminary data.</text>
</comment>
<reference evidence="7" key="2">
    <citation type="journal article" date="2021" name="PeerJ">
        <title>Extensive microbial diversity within the chicken gut microbiome revealed by metagenomics and culture.</title>
        <authorList>
            <person name="Gilroy R."/>
            <person name="Ravi A."/>
            <person name="Getino M."/>
            <person name="Pursley I."/>
            <person name="Horton D.L."/>
            <person name="Alikhan N.F."/>
            <person name="Baker D."/>
            <person name="Gharbi K."/>
            <person name="Hall N."/>
            <person name="Watson M."/>
            <person name="Adriaenssens E.M."/>
            <person name="Foster-Nyarko E."/>
            <person name="Jarju S."/>
            <person name="Secka A."/>
            <person name="Antonio M."/>
            <person name="Oren A."/>
            <person name="Chaudhuri R.R."/>
            <person name="La Ragione R."/>
            <person name="Hildebrand F."/>
            <person name="Pallen M.J."/>
        </authorList>
    </citation>
    <scope>NUCLEOTIDE SEQUENCE</scope>
    <source>
        <strain evidence="7">ChiBcec7-5410</strain>
    </source>
</reference>
<keyword evidence="4" id="KW-1133">Transmembrane helix</keyword>
<dbReference type="SUPFAM" id="SSF51905">
    <property type="entry name" value="FAD/NAD(P)-binding domain"/>
    <property type="match status" value="1"/>
</dbReference>
<dbReference type="InterPro" id="IPR023166">
    <property type="entry name" value="BaiN-like_dom_sf"/>
</dbReference>
<dbReference type="Gene3D" id="1.10.8.260">
    <property type="entry name" value="HI0933 insert domain-like"/>
    <property type="match status" value="1"/>
</dbReference>
<dbReference type="EMBL" id="DVLW01000251">
    <property type="protein sequence ID" value="HIT95339.1"/>
    <property type="molecule type" value="Genomic_DNA"/>
</dbReference>
<keyword evidence="4" id="KW-0812">Transmembrane</keyword>
<evidence type="ECO:0000256" key="2">
    <source>
        <dbReference type="ARBA" id="ARBA00022630"/>
    </source>
</evidence>
<dbReference type="AlphaFoldDB" id="A0A9D1H9R3"/>
<evidence type="ECO:0000259" key="5">
    <source>
        <dbReference type="Pfam" id="PF03486"/>
    </source>
</evidence>
<dbReference type="PANTHER" id="PTHR42887:SF2">
    <property type="entry name" value="OS12G0638800 PROTEIN"/>
    <property type="match status" value="1"/>
</dbReference>
<dbReference type="Pfam" id="PF22780">
    <property type="entry name" value="HI0933_like_1st"/>
    <property type="match status" value="1"/>
</dbReference>
<feature type="transmembrane region" description="Helical" evidence="4">
    <location>
        <begin position="6"/>
        <end position="33"/>
    </location>
</feature>
<evidence type="ECO:0000313" key="7">
    <source>
        <dbReference type="EMBL" id="HIT95339.1"/>
    </source>
</evidence>
<dbReference type="PANTHER" id="PTHR42887">
    <property type="entry name" value="OS12G0638800 PROTEIN"/>
    <property type="match status" value="1"/>
</dbReference>
<dbReference type="Gene3D" id="2.40.30.10">
    <property type="entry name" value="Translation factors"/>
    <property type="match status" value="1"/>
</dbReference>
<dbReference type="Pfam" id="PF03486">
    <property type="entry name" value="HI0933_like"/>
    <property type="match status" value="1"/>
</dbReference>
<gene>
    <name evidence="7" type="ORF">IAC43_09150</name>
</gene>
<dbReference type="Proteomes" id="UP000824160">
    <property type="component" value="Unassembled WGS sequence"/>
</dbReference>
<dbReference type="NCBIfam" id="TIGR00275">
    <property type="entry name" value="aminoacetone oxidase family FAD-binding enzyme"/>
    <property type="match status" value="1"/>
</dbReference>
<keyword evidence="2" id="KW-0285">Flavoprotein</keyword>
<protein>
    <submittedName>
        <fullName evidence="7">NAD(P)/FAD-dependent oxidoreductase</fullName>
    </submittedName>
</protein>
<proteinExistence type="predicted"/>
<dbReference type="PRINTS" id="PR00411">
    <property type="entry name" value="PNDRDTASEI"/>
</dbReference>
<dbReference type="InterPro" id="IPR036188">
    <property type="entry name" value="FAD/NAD-bd_sf"/>
</dbReference>
<accession>A0A9D1H9R3</accession>
<evidence type="ECO:0000256" key="3">
    <source>
        <dbReference type="ARBA" id="ARBA00022827"/>
    </source>
</evidence>
<evidence type="ECO:0000256" key="1">
    <source>
        <dbReference type="ARBA" id="ARBA00001974"/>
    </source>
</evidence>
<evidence type="ECO:0000259" key="6">
    <source>
        <dbReference type="Pfam" id="PF22780"/>
    </source>
</evidence>
<keyword evidence="4" id="KW-0472">Membrane</keyword>
<keyword evidence="3" id="KW-0274">FAD</keyword>
<name>A0A9D1H9R3_9FIRM</name>
<organism evidence="7 8">
    <name type="scientific">Candidatus Faecivivens stercoripullorum</name>
    <dbReference type="NCBI Taxonomy" id="2840805"/>
    <lineage>
        <taxon>Bacteria</taxon>
        <taxon>Bacillati</taxon>
        <taxon>Bacillota</taxon>
        <taxon>Clostridia</taxon>
        <taxon>Eubacteriales</taxon>
        <taxon>Oscillospiraceae</taxon>
        <taxon>Oscillospiraceae incertae sedis</taxon>
        <taxon>Candidatus Faecivivens</taxon>
    </lineage>
</organism>
<reference evidence="7" key="1">
    <citation type="submission" date="2020-10" db="EMBL/GenBank/DDBJ databases">
        <authorList>
            <person name="Gilroy R."/>
        </authorList>
    </citation>
    <scope>NUCLEOTIDE SEQUENCE</scope>
    <source>
        <strain evidence="7">ChiBcec7-5410</strain>
    </source>
</reference>
<dbReference type="PROSITE" id="PS51257">
    <property type="entry name" value="PROKAR_LIPOPROTEIN"/>
    <property type="match status" value="1"/>
</dbReference>
<evidence type="ECO:0000256" key="4">
    <source>
        <dbReference type="SAM" id="Phobius"/>
    </source>
</evidence>
<dbReference type="Gene3D" id="3.50.50.60">
    <property type="entry name" value="FAD/NAD(P)-binding domain"/>
    <property type="match status" value="1"/>
</dbReference>
<dbReference type="InterPro" id="IPR057661">
    <property type="entry name" value="RsdA/BaiN/AoA(So)_Rossmann"/>
</dbReference>
<dbReference type="SUPFAM" id="SSF160996">
    <property type="entry name" value="HI0933 insert domain-like"/>
    <property type="match status" value="1"/>
</dbReference>
<dbReference type="InterPro" id="IPR004792">
    <property type="entry name" value="BaiN-like"/>
</dbReference>
<feature type="domain" description="RsdA/BaiN/AoA(So)-like insert" evidence="6">
    <location>
        <begin position="196"/>
        <end position="358"/>
    </location>
</feature>
<dbReference type="InterPro" id="IPR055178">
    <property type="entry name" value="RsdA/BaiN/AoA(So)-like_dom"/>
</dbReference>
<sequence length="422" mass="45486">MKQYSLAIIGGGASGMMAAVTAAGAGCGSVLLLERGGRIGRKLLATGNGRCNISNRNAGRTGYHGAAPGFVRPAMERFTVEKTLRLFEEMGLPVVEEENGKLYPYSLQAAAVLDVLRLELERLGVEIYTDSEVQTIRRMKDGSFRMQVQSGEEKTEYAAKRVIVACGGEASAGLGGCNGGYRLLEGLGHRITPRLPGIVQLKGDMNGLKGLSGSKFEASLTLKDGQKVCRREDGELLFTDYGVSGPPVMQLSATASRLLDKGRKPVLEIDFLPQIAENALIGMLHRRAKDRPDKRLEDYFTGFIPKRLGQCVLKLSGAAPLSRLSGSLQRQEIETVARLLKCFPVRITGTNGMKNAQVTIGGADTSQFNPETMESKLVKGLYVTGELYDIDGDCGGYNLQWAWSSGQLAAVEAMRSLAVSQN</sequence>
<evidence type="ECO:0000313" key="8">
    <source>
        <dbReference type="Proteomes" id="UP000824160"/>
    </source>
</evidence>
<comment type="cofactor">
    <cofactor evidence="1">
        <name>FAD</name>
        <dbReference type="ChEBI" id="CHEBI:57692"/>
    </cofactor>
</comment>